<feature type="compositionally biased region" description="Basic and acidic residues" evidence="3">
    <location>
        <begin position="129"/>
        <end position="147"/>
    </location>
</feature>
<gene>
    <name evidence="6" type="ORF">K1X13_03200</name>
</gene>
<evidence type="ECO:0000313" key="6">
    <source>
        <dbReference type="EMBL" id="MBY9073822.1"/>
    </source>
</evidence>
<feature type="signal peptide" evidence="4">
    <location>
        <begin position="1"/>
        <end position="44"/>
    </location>
</feature>
<evidence type="ECO:0000256" key="3">
    <source>
        <dbReference type="SAM" id="MobiDB-lite"/>
    </source>
</evidence>
<evidence type="ECO:0000259" key="5">
    <source>
        <dbReference type="Pfam" id="PF06737"/>
    </source>
</evidence>
<dbReference type="CDD" id="cd13925">
    <property type="entry name" value="RPF"/>
    <property type="match status" value="1"/>
</dbReference>
<evidence type="ECO:0000313" key="7">
    <source>
        <dbReference type="Proteomes" id="UP000754710"/>
    </source>
</evidence>
<dbReference type="RefSeq" id="WP_221023575.1">
    <property type="nucleotide sequence ID" value="NZ_JAIEZQ010000001.1"/>
</dbReference>
<comment type="similarity">
    <text evidence="1">Belongs to the transglycosylase family. Rpf subfamily.</text>
</comment>
<sequence>MRTFPSTRTTRTAQHRRHGRVAAATATLATAVAAPVLMAAPAEAASDTTWNRLAECESSKNWDINTGNGYYGGLQFSGDTWDAYGGDHWADRADQATRAEQVHMAEKVLDGQGWGAWPACSEELGLDGDDARGEPNSDPNDDRDGRD</sequence>
<dbReference type="InterPro" id="IPR023346">
    <property type="entry name" value="Lysozyme-like_dom_sf"/>
</dbReference>
<proteinExistence type="inferred from homology"/>
<organism evidence="6 7">
    <name type="scientific">Nocardioides jiangsuensis</name>
    <dbReference type="NCBI Taxonomy" id="2866161"/>
    <lineage>
        <taxon>Bacteria</taxon>
        <taxon>Bacillati</taxon>
        <taxon>Actinomycetota</taxon>
        <taxon>Actinomycetes</taxon>
        <taxon>Propionibacteriales</taxon>
        <taxon>Nocardioidaceae</taxon>
        <taxon>Nocardioides</taxon>
    </lineage>
</organism>
<name>A0ABS7RJR6_9ACTN</name>
<keyword evidence="4" id="KW-0732">Signal</keyword>
<evidence type="ECO:0000256" key="4">
    <source>
        <dbReference type="SAM" id="SignalP"/>
    </source>
</evidence>
<feature type="chain" id="PRO_5046898796" evidence="4">
    <location>
        <begin position="45"/>
        <end position="147"/>
    </location>
</feature>
<feature type="region of interest" description="Disordered" evidence="3">
    <location>
        <begin position="119"/>
        <end position="147"/>
    </location>
</feature>
<comment type="caution">
    <text evidence="6">The sequence shown here is derived from an EMBL/GenBank/DDBJ whole genome shotgun (WGS) entry which is preliminary data.</text>
</comment>
<dbReference type="Proteomes" id="UP000754710">
    <property type="component" value="Unassembled WGS sequence"/>
</dbReference>
<dbReference type="EMBL" id="JAIEZQ010000001">
    <property type="protein sequence ID" value="MBY9073822.1"/>
    <property type="molecule type" value="Genomic_DNA"/>
</dbReference>
<keyword evidence="7" id="KW-1185">Reference proteome</keyword>
<protein>
    <submittedName>
        <fullName evidence="6">Transglycosylase family protein</fullName>
    </submittedName>
</protein>
<evidence type="ECO:0000256" key="2">
    <source>
        <dbReference type="ARBA" id="ARBA00022801"/>
    </source>
</evidence>
<dbReference type="Gene3D" id="1.10.530.10">
    <property type="match status" value="1"/>
</dbReference>
<evidence type="ECO:0000256" key="1">
    <source>
        <dbReference type="ARBA" id="ARBA00010830"/>
    </source>
</evidence>
<accession>A0ABS7RJR6</accession>
<reference evidence="6 7" key="1">
    <citation type="submission" date="2021-08" db="EMBL/GenBank/DDBJ databases">
        <title>Nocardioides bacterium WL0053 sp. nov., isolated from the sediment.</title>
        <authorList>
            <person name="Wang L."/>
            <person name="Zhang D."/>
            <person name="Zhang A."/>
        </authorList>
    </citation>
    <scope>NUCLEOTIDE SEQUENCE [LARGE SCALE GENOMIC DNA]</scope>
    <source>
        <strain evidence="6 7">WL0053</strain>
    </source>
</reference>
<dbReference type="Pfam" id="PF06737">
    <property type="entry name" value="Transglycosylas"/>
    <property type="match status" value="1"/>
</dbReference>
<keyword evidence="2" id="KW-0378">Hydrolase</keyword>
<dbReference type="SUPFAM" id="SSF53955">
    <property type="entry name" value="Lysozyme-like"/>
    <property type="match status" value="1"/>
</dbReference>
<feature type="domain" description="Resuscitation-promoting factor core lysozyme-like" evidence="5">
    <location>
        <begin position="44"/>
        <end position="120"/>
    </location>
</feature>
<dbReference type="InterPro" id="IPR010618">
    <property type="entry name" value="RPF"/>
</dbReference>